<dbReference type="Gene3D" id="1.10.8.60">
    <property type="match status" value="1"/>
</dbReference>
<dbReference type="GO" id="GO:0006261">
    <property type="term" value="P:DNA-templated DNA replication"/>
    <property type="evidence" value="ECO:0007669"/>
    <property type="project" value="TreeGrafter"/>
</dbReference>
<evidence type="ECO:0000256" key="7">
    <source>
        <dbReference type="ARBA" id="ARBA00034754"/>
    </source>
</evidence>
<dbReference type="SUPFAM" id="SSF48019">
    <property type="entry name" value="post-AAA+ oligomerization domain-like"/>
    <property type="match status" value="1"/>
</dbReference>
<dbReference type="GO" id="GO:0009360">
    <property type="term" value="C:DNA polymerase III complex"/>
    <property type="evidence" value="ECO:0007669"/>
    <property type="project" value="InterPro"/>
</dbReference>
<keyword evidence="12" id="KW-1185">Reference proteome</keyword>
<sequence>MKSDELDNAIERGEIAPLYYFHGDEPYLMERAVRRLTERVVSADFRDFNLDVFYGNESKGDDIATAAQTLPMFADRRMVLVKRAGDLSAAALETLAACVTDPAPQTCLLFVGEKIDKRKRFFLDLAKKGELVEFKRPYENQLGGFIRDEARVLGKRLDGAAVEMLIYLVGNNLGELATQLEKVATFVGTRETLTVEDVREVVSDTKVESVFDLANALGERDLGKSLRSLATILRDGEAPLMLLAMIARHFRQLWRVRELTAAKVQQQEVARRTGINPYFLKGVMDQARNFTTADLRRVFEGLYAADLALKGVGGGGKPSLVMERLVMDVCGMGRRKR</sequence>
<evidence type="ECO:0000259" key="10">
    <source>
        <dbReference type="Pfam" id="PF21694"/>
    </source>
</evidence>
<evidence type="ECO:0000256" key="6">
    <source>
        <dbReference type="ARBA" id="ARBA00022932"/>
    </source>
</evidence>
<evidence type="ECO:0000256" key="3">
    <source>
        <dbReference type="ARBA" id="ARBA00022679"/>
    </source>
</evidence>
<keyword evidence="5" id="KW-0235">DNA replication</keyword>
<keyword evidence="4" id="KW-0548">Nucleotidyltransferase</keyword>
<dbReference type="SUPFAM" id="SSF52540">
    <property type="entry name" value="P-loop containing nucleoside triphosphate hydrolases"/>
    <property type="match status" value="1"/>
</dbReference>
<comment type="caution">
    <text evidence="11">The sequence shown here is derived from an EMBL/GenBank/DDBJ whole genome shotgun (WGS) entry which is preliminary data.</text>
</comment>
<reference evidence="11 12" key="1">
    <citation type="submission" date="2015-01" db="EMBL/GenBank/DDBJ databases">
        <title>Genome sequence of the anaerobic bacterium Geobacter soli GSS01, a dissimilatory Fe(III) reducer from soil.</title>
        <authorList>
            <person name="Yang G."/>
            <person name="Zhou S."/>
        </authorList>
    </citation>
    <scope>NUCLEOTIDE SEQUENCE [LARGE SCALE GENOMIC DNA]</scope>
    <source>
        <strain evidence="11 12">GSS01</strain>
    </source>
</reference>
<evidence type="ECO:0000256" key="8">
    <source>
        <dbReference type="ARBA" id="ARBA00049244"/>
    </source>
</evidence>
<dbReference type="InterPro" id="IPR027417">
    <property type="entry name" value="P-loop_NTPase"/>
</dbReference>
<dbReference type="Gene3D" id="1.20.272.10">
    <property type="match status" value="1"/>
</dbReference>
<dbReference type="Gene3D" id="3.40.50.300">
    <property type="entry name" value="P-loop containing nucleotide triphosphate hydrolases"/>
    <property type="match status" value="1"/>
</dbReference>
<evidence type="ECO:0000256" key="5">
    <source>
        <dbReference type="ARBA" id="ARBA00022705"/>
    </source>
</evidence>
<keyword evidence="3" id="KW-0808">Transferase</keyword>
<dbReference type="Proteomes" id="UP000031433">
    <property type="component" value="Unassembled WGS sequence"/>
</dbReference>
<dbReference type="PANTHER" id="PTHR34388">
    <property type="entry name" value="DNA POLYMERASE III SUBUNIT DELTA"/>
    <property type="match status" value="1"/>
</dbReference>
<dbReference type="EMBL" id="JXBL01000001">
    <property type="protein sequence ID" value="KIE41847.1"/>
    <property type="molecule type" value="Genomic_DNA"/>
</dbReference>
<dbReference type="Pfam" id="PF21694">
    <property type="entry name" value="DNA_pol3_delta_C"/>
    <property type="match status" value="1"/>
</dbReference>
<name>A0A0C1QMJ4_9BACT</name>
<dbReference type="GO" id="GO:0003677">
    <property type="term" value="F:DNA binding"/>
    <property type="evidence" value="ECO:0007669"/>
    <property type="project" value="InterPro"/>
</dbReference>
<dbReference type="InterPro" id="IPR048466">
    <property type="entry name" value="DNA_pol3_delta-like_C"/>
</dbReference>
<dbReference type="InterPro" id="IPR008921">
    <property type="entry name" value="DNA_pol3_clamp-load_cplx_C"/>
</dbReference>
<keyword evidence="6" id="KW-0239">DNA-directed DNA polymerase</keyword>
<feature type="domain" description="DNA polymerase III delta N-terminal" evidence="9">
    <location>
        <begin position="19"/>
        <end position="135"/>
    </location>
</feature>
<dbReference type="AlphaFoldDB" id="A0A0C1QMJ4"/>
<dbReference type="InterPro" id="IPR005790">
    <property type="entry name" value="DNA_polIII_delta"/>
</dbReference>
<evidence type="ECO:0000259" key="9">
    <source>
        <dbReference type="Pfam" id="PF06144"/>
    </source>
</evidence>
<dbReference type="EC" id="2.7.7.7" evidence="1"/>
<dbReference type="GO" id="GO:0003887">
    <property type="term" value="F:DNA-directed DNA polymerase activity"/>
    <property type="evidence" value="ECO:0007669"/>
    <property type="project" value="UniProtKB-KW"/>
</dbReference>
<dbReference type="NCBIfam" id="TIGR01128">
    <property type="entry name" value="holA"/>
    <property type="match status" value="1"/>
</dbReference>
<dbReference type="PANTHER" id="PTHR34388:SF1">
    <property type="entry name" value="DNA POLYMERASE III SUBUNIT DELTA"/>
    <property type="match status" value="1"/>
</dbReference>
<protein>
    <recommendedName>
        <fullName evidence="2">DNA polymerase III subunit delta</fullName>
        <ecNumber evidence="1">2.7.7.7</ecNumber>
    </recommendedName>
</protein>
<organism evidence="11 12">
    <name type="scientific">Geobacter soli</name>
    <dbReference type="NCBI Taxonomy" id="1510391"/>
    <lineage>
        <taxon>Bacteria</taxon>
        <taxon>Pseudomonadati</taxon>
        <taxon>Thermodesulfobacteriota</taxon>
        <taxon>Desulfuromonadia</taxon>
        <taxon>Geobacterales</taxon>
        <taxon>Geobacteraceae</taxon>
        <taxon>Geobacter</taxon>
    </lineage>
</organism>
<evidence type="ECO:0000256" key="1">
    <source>
        <dbReference type="ARBA" id="ARBA00012417"/>
    </source>
</evidence>
<evidence type="ECO:0000313" key="11">
    <source>
        <dbReference type="EMBL" id="KIE41847.1"/>
    </source>
</evidence>
<evidence type="ECO:0000256" key="2">
    <source>
        <dbReference type="ARBA" id="ARBA00017703"/>
    </source>
</evidence>
<proteinExistence type="inferred from homology"/>
<dbReference type="InterPro" id="IPR010372">
    <property type="entry name" value="DNA_pol3_delta_N"/>
</dbReference>
<evidence type="ECO:0000313" key="12">
    <source>
        <dbReference type="Proteomes" id="UP000031433"/>
    </source>
</evidence>
<dbReference type="Pfam" id="PF06144">
    <property type="entry name" value="DNA_pol3_delta"/>
    <property type="match status" value="1"/>
</dbReference>
<comment type="catalytic activity">
    <reaction evidence="8">
        <text>DNA(n) + a 2'-deoxyribonucleoside 5'-triphosphate = DNA(n+1) + diphosphate</text>
        <dbReference type="Rhea" id="RHEA:22508"/>
        <dbReference type="Rhea" id="RHEA-COMP:17339"/>
        <dbReference type="Rhea" id="RHEA-COMP:17340"/>
        <dbReference type="ChEBI" id="CHEBI:33019"/>
        <dbReference type="ChEBI" id="CHEBI:61560"/>
        <dbReference type="ChEBI" id="CHEBI:173112"/>
        <dbReference type="EC" id="2.7.7.7"/>
    </reaction>
</comment>
<feature type="domain" description="DNA polymerase III delta subunit-like C-terminal" evidence="10">
    <location>
        <begin position="208"/>
        <end position="328"/>
    </location>
</feature>
<dbReference type="RefSeq" id="WP_039643860.1">
    <property type="nucleotide sequence ID" value="NZ_JXBL01000001.1"/>
</dbReference>
<evidence type="ECO:0000256" key="4">
    <source>
        <dbReference type="ARBA" id="ARBA00022695"/>
    </source>
</evidence>
<gene>
    <name evidence="11" type="ORF">SE37_03980</name>
</gene>
<accession>A0A0C1QMJ4</accession>
<comment type="similarity">
    <text evidence="7">Belongs to the DNA polymerase HolA subunit family.</text>
</comment>